<reference evidence="1 2" key="1">
    <citation type="journal article" date="2016" name="Nat. Commun.">
        <title>Thousands of microbial genomes shed light on interconnected biogeochemical processes in an aquifer system.</title>
        <authorList>
            <person name="Anantharaman K."/>
            <person name="Brown C.T."/>
            <person name="Hug L.A."/>
            <person name="Sharon I."/>
            <person name="Castelle C.J."/>
            <person name="Probst A.J."/>
            <person name="Thomas B.C."/>
            <person name="Singh A."/>
            <person name="Wilkins M.J."/>
            <person name="Karaoz U."/>
            <person name="Brodie E.L."/>
            <person name="Williams K.H."/>
            <person name="Hubbard S.S."/>
            <person name="Banfield J.F."/>
        </authorList>
    </citation>
    <scope>NUCLEOTIDE SEQUENCE [LARGE SCALE GENOMIC DNA]</scope>
</reference>
<gene>
    <name evidence="1" type="ORF">A2645_00870</name>
</gene>
<comment type="caution">
    <text evidence="1">The sequence shown here is derived from an EMBL/GenBank/DDBJ whole genome shotgun (WGS) entry which is preliminary data.</text>
</comment>
<organism evidence="1 2">
    <name type="scientific">Candidatus Nomurabacteria bacterium RIFCSPHIGHO2_01_FULL_39_9</name>
    <dbReference type="NCBI Taxonomy" id="1801735"/>
    <lineage>
        <taxon>Bacteria</taxon>
        <taxon>Candidatus Nomuraibacteriota</taxon>
    </lineage>
</organism>
<proteinExistence type="predicted"/>
<dbReference type="AlphaFoldDB" id="A0A1F6UX37"/>
<evidence type="ECO:0000313" key="2">
    <source>
        <dbReference type="Proteomes" id="UP000182253"/>
    </source>
</evidence>
<sequence length="95" mass="11487">MSSEEFNEIVSFKEKLDFLELETNWIVINEENFELYFPNQAKIIVNRNDDFKLIINNLESALASEPLKTKLKDEFEKLEYLDLRFDNRVVYKFKE</sequence>
<dbReference type="EMBL" id="MFTL01000005">
    <property type="protein sequence ID" value="OGI61977.1"/>
    <property type="molecule type" value="Genomic_DNA"/>
</dbReference>
<name>A0A1F6UX37_9BACT</name>
<accession>A0A1F6UX37</accession>
<dbReference type="STRING" id="1801735.A2645_00870"/>
<dbReference type="Proteomes" id="UP000182253">
    <property type="component" value="Unassembled WGS sequence"/>
</dbReference>
<evidence type="ECO:0000313" key="1">
    <source>
        <dbReference type="EMBL" id="OGI61977.1"/>
    </source>
</evidence>
<protein>
    <submittedName>
        <fullName evidence="1">Uncharacterized protein</fullName>
    </submittedName>
</protein>